<dbReference type="RefSeq" id="XP_024737531.1">
    <property type="nucleotide sequence ID" value="XM_024872400.1"/>
</dbReference>
<name>A0A2J6TC71_9HELO</name>
<accession>A0A2J6TC71</accession>
<dbReference type="GeneID" id="36580481"/>
<evidence type="ECO:0000313" key="2">
    <source>
        <dbReference type="Proteomes" id="UP000235371"/>
    </source>
</evidence>
<keyword evidence="2" id="KW-1185">Reference proteome</keyword>
<dbReference type="Proteomes" id="UP000235371">
    <property type="component" value="Unassembled WGS sequence"/>
</dbReference>
<reference evidence="1 2" key="1">
    <citation type="submission" date="2016-04" db="EMBL/GenBank/DDBJ databases">
        <title>A degradative enzymes factory behind the ericoid mycorrhizal symbiosis.</title>
        <authorList>
            <consortium name="DOE Joint Genome Institute"/>
            <person name="Martino E."/>
            <person name="Morin E."/>
            <person name="Grelet G."/>
            <person name="Kuo A."/>
            <person name="Kohler A."/>
            <person name="Daghino S."/>
            <person name="Barry K."/>
            <person name="Choi C."/>
            <person name="Cichocki N."/>
            <person name="Clum A."/>
            <person name="Copeland A."/>
            <person name="Hainaut M."/>
            <person name="Haridas S."/>
            <person name="Labutti K."/>
            <person name="Lindquist E."/>
            <person name="Lipzen A."/>
            <person name="Khouja H.-R."/>
            <person name="Murat C."/>
            <person name="Ohm R."/>
            <person name="Olson A."/>
            <person name="Spatafora J."/>
            <person name="Veneault-Fourrey C."/>
            <person name="Henrissat B."/>
            <person name="Grigoriev I."/>
            <person name="Martin F."/>
            <person name="Perotto S."/>
        </authorList>
    </citation>
    <scope>NUCLEOTIDE SEQUENCE [LARGE SCALE GENOMIC DNA]</scope>
    <source>
        <strain evidence="1 2">E</strain>
    </source>
</reference>
<dbReference type="AlphaFoldDB" id="A0A2J6TC71"/>
<evidence type="ECO:0000313" key="1">
    <source>
        <dbReference type="EMBL" id="PMD60627.1"/>
    </source>
</evidence>
<organism evidence="1 2">
    <name type="scientific">Hyaloscypha bicolor E</name>
    <dbReference type="NCBI Taxonomy" id="1095630"/>
    <lineage>
        <taxon>Eukaryota</taxon>
        <taxon>Fungi</taxon>
        <taxon>Dikarya</taxon>
        <taxon>Ascomycota</taxon>
        <taxon>Pezizomycotina</taxon>
        <taxon>Leotiomycetes</taxon>
        <taxon>Helotiales</taxon>
        <taxon>Hyaloscyphaceae</taxon>
        <taxon>Hyaloscypha</taxon>
        <taxon>Hyaloscypha bicolor</taxon>
    </lineage>
</organism>
<gene>
    <name evidence="1" type="ORF">K444DRAFT_386813</name>
</gene>
<dbReference type="InParanoid" id="A0A2J6TC71"/>
<protein>
    <submittedName>
        <fullName evidence="1">Uncharacterized protein</fullName>
    </submittedName>
</protein>
<proteinExistence type="predicted"/>
<sequence>MAFNSSVLTTKLRGCLMCGVCASIAPHSPRTRCECVESEYRNFRLRFHRRLRNAYRKRCQQNSDIHMCQGRTGRTVSFLLFDWCGRTLVLLGLSVAPYGKHCSHGTTLTVLFALFKGRRN</sequence>
<dbReference type="EMBL" id="KZ613788">
    <property type="protein sequence ID" value="PMD60627.1"/>
    <property type="molecule type" value="Genomic_DNA"/>
</dbReference>